<sequence length="129" mass="14551">MASVTVDTVCCCQITVNKSMPLKEGKNIGVAMAAHENRTKNYCSALKIDWGTVWRRGEGKLPSANLQNELVCVSPELKCLGVSLESGLWNRKFADPPNGCFCDERAEIYMSFGYWYFRLEWELESLGMI</sequence>
<comment type="caution">
    <text evidence="1">The sequence shown here is derived from an EMBL/GenBank/DDBJ whole genome shotgun (WGS) entry which is preliminary data.</text>
</comment>
<keyword evidence="2" id="KW-1185">Reference proteome</keyword>
<gene>
    <name evidence="1" type="ORF">AVEN_94592_1</name>
</gene>
<evidence type="ECO:0000313" key="1">
    <source>
        <dbReference type="EMBL" id="GBM78629.1"/>
    </source>
</evidence>
<name>A0A4Y2IN61_ARAVE</name>
<dbReference type="AlphaFoldDB" id="A0A4Y2IN61"/>
<protein>
    <submittedName>
        <fullName evidence="1">Uncharacterized protein</fullName>
    </submittedName>
</protein>
<proteinExistence type="predicted"/>
<reference evidence="1 2" key="1">
    <citation type="journal article" date="2019" name="Sci. Rep.">
        <title>Orb-weaving spider Araneus ventricosus genome elucidates the spidroin gene catalogue.</title>
        <authorList>
            <person name="Kono N."/>
            <person name="Nakamura H."/>
            <person name="Ohtoshi R."/>
            <person name="Moran D.A.P."/>
            <person name="Shinohara A."/>
            <person name="Yoshida Y."/>
            <person name="Fujiwara M."/>
            <person name="Mori M."/>
            <person name="Tomita M."/>
            <person name="Arakawa K."/>
        </authorList>
    </citation>
    <scope>NUCLEOTIDE SEQUENCE [LARGE SCALE GENOMIC DNA]</scope>
</reference>
<dbReference type="EMBL" id="BGPR01002766">
    <property type="protein sequence ID" value="GBM78629.1"/>
    <property type="molecule type" value="Genomic_DNA"/>
</dbReference>
<evidence type="ECO:0000313" key="2">
    <source>
        <dbReference type="Proteomes" id="UP000499080"/>
    </source>
</evidence>
<accession>A0A4Y2IN61</accession>
<dbReference type="Proteomes" id="UP000499080">
    <property type="component" value="Unassembled WGS sequence"/>
</dbReference>
<organism evidence="1 2">
    <name type="scientific">Araneus ventricosus</name>
    <name type="common">Orbweaver spider</name>
    <name type="synonym">Epeira ventricosa</name>
    <dbReference type="NCBI Taxonomy" id="182803"/>
    <lineage>
        <taxon>Eukaryota</taxon>
        <taxon>Metazoa</taxon>
        <taxon>Ecdysozoa</taxon>
        <taxon>Arthropoda</taxon>
        <taxon>Chelicerata</taxon>
        <taxon>Arachnida</taxon>
        <taxon>Araneae</taxon>
        <taxon>Araneomorphae</taxon>
        <taxon>Entelegynae</taxon>
        <taxon>Araneoidea</taxon>
        <taxon>Araneidae</taxon>
        <taxon>Araneus</taxon>
    </lineage>
</organism>